<keyword evidence="2" id="KW-1185">Reference proteome</keyword>
<sequence length="439" mass="50872">MSYYSDYIRQITHNLALKSNETSQPTCPVNTCTTEIPYKQHHLLDSTHENLEWKKRALAEIESLKQKLCVAELEIESKKQLLKRRKTKSEPESDCDLRMTRTRPETTQVLKTCIDDDNLAIFNDSEFPSISYDVSYATSFLQHIQAFNLHYSSFRQTISATSIDAMQRAIEKIVSFMEVKIENMVVQETRKTETKLKGIRERLGEEMEKRAEAGKEKSYYKSPIKGGEEEENQFEIIFETCLKRFGDTIRKLCVIVPVTYFPYQSLHSTLSRLVSLLHPLSFLNYHCCFNLLQNLQRDPRACLVRMIVDIGTFDESIGKSIVKSVIHEMTIIYEGKREKIEKVSSSSENEEMMWIAEDTCYYLLWILEESPPICWTATSVQQLLSLLSQSLTINITSESRTLLNATFEKYLWNICEKVWINVDGFAVADFIVDSRIGQD</sequence>
<protein>
    <submittedName>
        <fullName evidence="1">2239_t:CDS:1</fullName>
    </submittedName>
</protein>
<accession>A0A9N8Z1H0</accession>
<dbReference type="EMBL" id="CAJVPI010000033">
    <property type="protein sequence ID" value="CAG8461977.1"/>
    <property type="molecule type" value="Genomic_DNA"/>
</dbReference>
<name>A0A9N8Z1H0_9GLOM</name>
<gene>
    <name evidence="1" type="ORF">PBRASI_LOCUS634</name>
</gene>
<organism evidence="1 2">
    <name type="scientific">Paraglomus brasilianum</name>
    <dbReference type="NCBI Taxonomy" id="144538"/>
    <lineage>
        <taxon>Eukaryota</taxon>
        <taxon>Fungi</taxon>
        <taxon>Fungi incertae sedis</taxon>
        <taxon>Mucoromycota</taxon>
        <taxon>Glomeromycotina</taxon>
        <taxon>Glomeromycetes</taxon>
        <taxon>Paraglomerales</taxon>
        <taxon>Paraglomeraceae</taxon>
        <taxon>Paraglomus</taxon>
    </lineage>
</organism>
<dbReference type="AlphaFoldDB" id="A0A9N8Z1H0"/>
<proteinExistence type="predicted"/>
<reference evidence="1" key="1">
    <citation type="submission" date="2021-06" db="EMBL/GenBank/DDBJ databases">
        <authorList>
            <person name="Kallberg Y."/>
            <person name="Tangrot J."/>
            <person name="Rosling A."/>
        </authorList>
    </citation>
    <scope>NUCLEOTIDE SEQUENCE</scope>
    <source>
        <strain evidence="1">BR232B</strain>
    </source>
</reference>
<dbReference type="OrthoDB" id="2425698at2759"/>
<comment type="caution">
    <text evidence="1">The sequence shown here is derived from an EMBL/GenBank/DDBJ whole genome shotgun (WGS) entry which is preliminary data.</text>
</comment>
<evidence type="ECO:0000313" key="1">
    <source>
        <dbReference type="EMBL" id="CAG8461977.1"/>
    </source>
</evidence>
<evidence type="ECO:0000313" key="2">
    <source>
        <dbReference type="Proteomes" id="UP000789739"/>
    </source>
</evidence>
<dbReference type="Proteomes" id="UP000789739">
    <property type="component" value="Unassembled WGS sequence"/>
</dbReference>